<evidence type="ECO:0000313" key="1">
    <source>
        <dbReference type="EMBL" id="KAH8018669.1"/>
    </source>
</evidence>
<comment type="caution">
    <text evidence="1">The sequence shown here is derived from an EMBL/GenBank/DDBJ whole genome shotgun (WGS) entry which is preliminary data.</text>
</comment>
<proteinExistence type="predicted"/>
<organism evidence="1 2">
    <name type="scientific">Rhipicephalus microplus</name>
    <name type="common">Cattle tick</name>
    <name type="synonym">Boophilus microplus</name>
    <dbReference type="NCBI Taxonomy" id="6941"/>
    <lineage>
        <taxon>Eukaryota</taxon>
        <taxon>Metazoa</taxon>
        <taxon>Ecdysozoa</taxon>
        <taxon>Arthropoda</taxon>
        <taxon>Chelicerata</taxon>
        <taxon>Arachnida</taxon>
        <taxon>Acari</taxon>
        <taxon>Parasitiformes</taxon>
        <taxon>Ixodida</taxon>
        <taxon>Ixodoidea</taxon>
        <taxon>Ixodidae</taxon>
        <taxon>Rhipicephalinae</taxon>
        <taxon>Rhipicephalus</taxon>
        <taxon>Boophilus</taxon>
    </lineage>
</organism>
<gene>
    <name evidence="1" type="ORF">HPB51_010390</name>
</gene>
<keyword evidence="2" id="KW-1185">Reference proteome</keyword>
<dbReference type="EMBL" id="JABSTU010000010">
    <property type="protein sequence ID" value="KAH8018669.1"/>
    <property type="molecule type" value="Genomic_DNA"/>
</dbReference>
<dbReference type="Proteomes" id="UP000821866">
    <property type="component" value="Chromosome 8"/>
</dbReference>
<name>A0A9J6D901_RHIMP</name>
<accession>A0A9J6D901</accession>
<reference evidence="1" key="1">
    <citation type="journal article" date="2020" name="Cell">
        <title>Large-Scale Comparative Analyses of Tick Genomes Elucidate Their Genetic Diversity and Vector Capacities.</title>
        <authorList>
            <consortium name="Tick Genome and Microbiome Consortium (TIGMIC)"/>
            <person name="Jia N."/>
            <person name="Wang J."/>
            <person name="Shi W."/>
            <person name="Du L."/>
            <person name="Sun Y."/>
            <person name="Zhan W."/>
            <person name="Jiang J.F."/>
            <person name="Wang Q."/>
            <person name="Zhang B."/>
            <person name="Ji P."/>
            <person name="Bell-Sakyi L."/>
            <person name="Cui X.M."/>
            <person name="Yuan T.T."/>
            <person name="Jiang B.G."/>
            <person name="Yang W.F."/>
            <person name="Lam T.T."/>
            <person name="Chang Q.C."/>
            <person name="Ding S.J."/>
            <person name="Wang X.J."/>
            <person name="Zhu J.G."/>
            <person name="Ruan X.D."/>
            <person name="Zhao L."/>
            <person name="Wei J.T."/>
            <person name="Ye R.Z."/>
            <person name="Que T.C."/>
            <person name="Du C.H."/>
            <person name="Zhou Y.H."/>
            <person name="Cheng J.X."/>
            <person name="Dai P.F."/>
            <person name="Guo W.B."/>
            <person name="Han X.H."/>
            <person name="Huang E.J."/>
            <person name="Li L.F."/>
            <person name="Wei W."/>
            <person name="Gao Y.C."/>
            <person name="Liu J.Z."/>
            <person name="Shao H.Z."/>
            <person name="Wang X."/>
            <person name="Wang C.C."/>
            <person name="Yang T.C."/>
            <person name="Huo Q.B."/>
            <person name="Li W."/>
            <person name="Chen H.Y."/>
            <person name="Chen S.E."/>
            <person name="Zhou L.G."/>
            <person name="Ni X.B."/>
            <person name="Tian J.H."/>
            <person name="Sheng Y."/>
            <person name="Liu T."/>
            <person name="Pan Y.S."/>
            <person name="Xia L.Y."/>
            <person name="Li J."/>
            <person name="Zhao F."/>
            <person name="Cao W.C."/>
        </authorList>
    </citation>
    <scope>NUCLEOTIDE SEQUENCE</scope>
    <source>
        <strain evidence="1">Rmic-2018</strain>
    </source>
</reference>
<evidence type="ECO:0000313" key="2">
    <source>
        <dbReference type="Proteomes" id="UP000821866"/>
    </source>
</evidence>
<reference evidence="1" key="2">
    <citation type="submission" date="2021-09" db="EMBL/GenBank/DDBJ databases">
        <authorList>
            <person name="Jia N."/>
            <person name="Wang J."/>
            <person name="Shi W."/>
            <person name="Du L."/>
            <person name="Sun Y."/>
            <person name="Zhan W."/>
            <person name="Jiang J."/>
            <person name="Wang Q."/>
            <person name="Zhang B."/>
            <person name="Ji P."/>
            <person name="Sakyi L.B."/>
            <person name="Cui X."/>
            <person name="Yuan T."/>
            <person name="Jiang B."/>
            <person name="Yang W."/>
            <person name="Lam T.T.-Y."/>
            <person name="Chang Q."/>
            <person name="Ding S."/>
            <person name="Wang X."/>
            <person name="Zhu J."/>
            <person name="Ruan X."/>
            <person name="Zhao L."/>
            <person name="Wei J."/>
            <person name="Que T."/>
            <person name="Du C."/>
            <person name="Cheng J."/>
            <person name="Dai P."/>
            <person name="Han X."/>
            <person name="Huang E."/>
            <person name="Gao Y."/>
            <person name="Liu J."/>
            <person name="Shao H."/>
            <person name="Ye R."/>
            <person name="Li L."/>
            <person name="Wei W."/>
            <person name="Wang X."/>
            <person name="Wang C."/>
            <person name="Huo Q."/>
            <person name="Li W."/>
            <person name="Guo W."/>
            <person name="Chen H."/>
            <person name="Chen S."/>
            <person name="Zhou L."/>
            <person name="Zhou L."/>
            <person name="Ni X."/>
            <person name="Tian J."/>
            <person name="Zhou Y."/>
            <person name="Sheng Y."/>
            <person name="Liu T."/>
            <person name="Pan Y."/>
            <person name="Xia L."/>
            <person name="Li J."/>
            <person name="Zhao F."/>
            <person name="Cao W."/>
        </authorList>
    </citation>
    <scope>NUCLEOTIDE SEQUENCE</scope>
    <source>
        <strain evidence="1">Rmic-2018</strain>
        <tissue evidence="1">Larvae</tissue>
    </source>
</reference>
<protein>
    <submittedName>
        <fullName evidence="1">Uncharacterized protein</fullName>
    </submittedName>
</protein>
<dbReference type="AlphaFoldDB" id="A0A9J6D901"/>
<sequence length="209" mass="22315">MPNEGWMTTLVHIRNIWAAKETSSQMVLEGPTVMLVRFSAEAIHLSWGPNNVVMSKANGALAKLSPGPAVTRSSALVTKGMTTRHVIITAASCAIFPLCDHDGAGLFSDDSLICITFDAFAPGVRRSVCLGASPAEWPARMHSPPSQAPRWSSAAAIGTSSVPPISHRERAGPLAAKFRSARTETPLSAQTRCCFGARPRISRRIQSLP</sequence>